<comment type="function">
    <text evidence="1 12">Catalyzes the condensation of (S)-aspartate-beta-semialdehyde [(S)-ASA] and pyruvate to 4-hydroxy-tetrahydrodipicolinate (HTPA).</text>
</comment>
<evidence type="ECO:0000256" key="11">
    <source>
        <dbReference type="ARBA" id="ARBA00047836"/>
    </source>
</evidence>
<dbReference type="Gene3D" id="3.20.20.70">
    <property type="entry name" value="Aldolase class I"/>
    <property type="match status" value="1"/>
</dbReference>
<comment type="caution">
    <text evidence="14">The sequence shown here is derived from an EMBL/GenBank/DDBJ whole genome shotgun (WGS) entry which is preliminary data.</text>
</comment>
<evidence type="ECO:0000313" key="15">
    <source>
        <dbReference type="Proteomes" id="UP001500238"/>
    </source>
</evidence>
<evidence type="ECO:0000256" key="12">
    <source>
        <dbReference type="HAMAP-Rule" id="MF_00418"/>
    </source>
</evidence>
<evidence type="ECO:0000256" key="7">
    <source>
        <dbReference type="ARBA" id="ARBA00022915"/>
    </source>
</evidence>
<keyword evidence="10 12" id="KW-0704">Schiff base</keyword>
<dbReference type="PIRSF" id="PIRSF001365">
    <property type="entry name" value="DHDPS"/>
    <property type="match status" value="1"/>
</dbReference>
<protein>
    <recommendedName>
        <fullName evidence="4 12">4-hydroxy-tetrahydrodipicolinate synthase</fullName>
        <shortName evidence="12">HTPA synthase</shortName>
        <ecNumber evidence="4 12">4.3.3.7</ecNumber>
    </recommendedName>
</protein>
<keyword evidence="8 12" id="KW-0457">Lysine biosynthesis</keyword>
<keyword evidence="5 12" id="KW-0963">Cytoplasm</keyword>
<dbReference type="SUPFAM" id="SSF51569">
    <property type="entry name" value="Aldolase"/>
    <property type="match status" value="1"/>
</dbReference>
<keyword evidence="9 12" id="KW-0456">Lyase</keyword>
<reference evidence="14 15" key="1">
    <citation type="journal article" date="2019" name="Int. J. Syst. Evol. Microbiol.">
        <title>The Global Catalogue of Microorganisms (GCM) 10K type strain sequencing project: providing services to taxonomists for standard genome sequencing and annotation.</title>
        <authorList>
            <consortium name="The Broad Institute Genomics Platform"/>
            <consortium name="The Broad Institute Genome Sequencing Center for Infectious Disease"/>
            <person name="Wu L."/>
            <person name="Ma J."/>
        </authorList>
    </citation>
    <scope>NUCLEOTIDE SEQUENCE [LARGE SCALE GENOMIC DNA]</scope>
    <source>
        <strain evidence="14 15">JCM 14603</strain>
    </source>
</reference>
<evidence type="ECO:0000313" key="14">
    <source>
        <dbReference type="EMBL" id="GAA0663483.1"/>
    </source>
</evidence>
<dbReference type="EMBL" id="BAAAES010000007">
    <property type="protein sequence ID" value="GAA0663483.1"/>
    <property type="molecule type" value="Genomic_DNA"/>
</dbReference>
<comment type="subcellular location">
    <subcellularLocation>
        <location evidence="12">Cytoplasm</location>
    </subcellularLocation>
</comment>
<dbReference type="PANTHER" id="PTHR12128:SF66">
    <property type="entry name" value="4-HYDROXY-2-OXOGLUTARATE ALDOLASE, MITOCHONDRIAL"/>
    <property type="match status" value="1"/>
</dbReference>
<feature type="binding site" evidence="12">
    <location>
        <position position="73"/>
    </location>
    <ligand>
        <name>pyruvate</name>
        <dbReference type="ChEBI" id="CHEBI:15361"/>
    </ligand>
</feature>
<feature type="active site" description="Proton donor/acceptor" evidence="12">
    <location>
        <position position="161"/>
    </location>
</feature>
<evidence type="ECO:0000256" key="5">
    <source>
        <dbReference type="ARBA" id="ARBA00022490"/>
    </source>
</evidence>
<gene>
    <name evidence="12 14" type="primary">dapA</name>
    <name evidence="14" type="ORF">GCM10009102_10790</name>
</gene>
<proteinExistence type="inferred from homology"/>
<dbReference type="HAMAP" id="MF_00418">
    <property type="entry name" value="DapA"/>
    <property type="match status" value="1"/>
</dbReference>
<comment type="pathway">
    <text evidence="2 12">Amino-acid biosynthesis; L-lysine biosynthesis via DAP pathway; (S)-tetrahydrodipicolinate from L-aspartate: step 3/4.</text>
</comment>
<comment type="catalytic activity">
    <reaction evidence="11 12">
        <text>L-aspartate 4-semialdehyde + pyruvate = (2S,4S)-4-hydroxy-2,3,4,5-tetrahydrodipicolinate + H2O + H(+)</text>
        <dbReference type="Rhea" id="RHEA:34171"/>
        <dbReference type="ChEBI" id="CHEBI:15361"/>
        <dbReference type="ChEBI" id="CHEBI:15377"/>
        <dbReference type="ChEBI" id="CHEBI:15378"/>
        <dbReference type="ChEBI" id="CHEBI:67139"/>
        <dbReference type="ChEBI" id="CHEBI:537519"/>
        <dbReference type="EC" id="4.3.3.7"/>
    </reaction>
</comment>
<dbReference type="InterPro" id="IPR013785">
    <property type="entry name" value="Aldolase_TIM"/>
</dbReference>
<feature type="binding site" evidence="12">
    <location>
        <position position="233"/>
    </location>
    <ligand>
        <name>pyruvate</name>
        <dbReference type="ChEBI" id="CHEBI:15361"/>
    </ligand>
</feature>
<name>A0ABN1HQU6_9SPHN</name>
<accession>A0ABN1HQU6</accession>
<evidence type="ECO:0000256" key="3">
    <source>
        <dbReference type="ARBA" id="ARBA00007592"/>
    </source>
</evidence>
<sequence length="322" mass="33827">MHVDIIWPPPVSVLNENPSRRSRSANYLMFSGSIPALVTPFTDDGAFDEAAYRALIDWQIAEGSSALVPCGTTGEAATLTADEHFAIVRVCVDQAAGRVPVIAGAGSNDTAVAAANITRARDAGADAALMVPPYYNRPGQEGIYRHFAKLAETAELPIVLYNVPARTVTDIQPATLARIVNAFPTVFIAVKDASGAIARVSAHRDACGPDFVQLSGNDDMALAFNAMGGRGCISVSANVAPRLCAQFQAACQAGDYAHALALQDRLYPLHDALFTDASPGPVKYAMTRVRPGFPAGIRLPMTWPADASRAAVDAALAHAGLV</sequence>
<evidence type="ECO:0000256" key="13">
    <source>
        <dbReference type="PIRNR" id="PIRNR001365"/>
    </source>
</evidence>
<evidence type="ECO:0000256" key="9">
    <source>
        <dbReference type="ARBA" id="ARBA00023239"/>
    </source>
</evidence>
<dbReference type="Pfam" id="PF00701">
    <property type="entry name" value="DHDPS"/>
    <property type="match status" value="1"/>
</dbReference>
<evidence type="ECO:0000256" key="4">
    <source>
        <dbReference type="ARBA" id="ARBA00012086"/>
    </source>
</evidence>
<keyword evidence="15" id="KW-1185">Reference proteome</keyword>
<evidence type="ECO:0000256" key="6">
    <source>
        <dbReference type="ARBA" id="ARBA00022605"/>
    </source>
</evidence>
<dbReference type="InterPro" id="IPR002220">
    <property type="entry name" value="DapA-like"/>
</dbReference>
<comment type="similarity">
    <text evidence="3 12 13">Belongs to the DapA family.</text>
</comment>
<comment type="subunit">
    <text evidence="12">Homotetramer; dimer of dimers.</text>
</comment>
<dbReference type="InterPro" id="IPR005263">
    <property type="entry name" value="DapA"/>
</dbReference>
<dbReference type="SMART" id="SM01130">
    <property type="entry name" value="DHDPS"/>
    <property type="match status" value="1"/>
</dbReference>
<organism evidence="14 15">
    <name type="scientific">Sphingomonas insulae</name>
    <dbReference type="NCBI Taxonomy" id="424800"/>
    <lineage>
        <taxon>Bacteria</taxon>
        <taxon>Pseudomonadati</taxon>
        <taxon>Pseudomonadota</taxon>
        <taxon>Alphaproteobacteria</taxon>
        <taxon>Sphingomonadales</taxon>
        <taxon>Sphingomonadaceae</taxon>
        <taxon>Sphingomonas</taxon>
    </lineage>
</organism>
<dbReference type="CDD" id="cd00950">
    <property type="entry name" value="DHDPS"/>
    <property type="match status" value="1"/>
</dbReference>
<keyword evidence="6 12" id="KW-0028">Amino-acid biosynthesis</keyword>
<comment type="caution">
    <text evidence="12">Was originally thought to be a dihydrodipicolinate synthase (DHDPS), catalyzing the condensation of (S)-aspartate-beta-semialdehyde [(S)-ASA] and pyruvate to dihydrodipicolinate (DHDP). However, it was shown in E.coli that the product of the enzymatic reaction is not dihydrodipicolinate but in fact (4S)-4-hydroxy-2,3,4,5-tetrahydro-(2S)-dipicolinic acid (HTPA), and that the consecutive dehydration reaction leading to DHDP is not spontaneous but catalyzed by DapB.</text>
</comment>
<evidence type="ECO:0000256" key="2">
    <source>
        <dbReference type="ARBA" id="ARBA00005120"/>
    </source>
</evidence>
<dbReference type="NCBIfam" id="TIGR00674">
    <property type="entry name" value="dapA"/>
    <property type="match status" value="1"/>
</dbReference>
<evidence type="ECO:0000256" key="8">
    <source>
        <dbReference type="ARBA" id="ARBA00023154"/>
    </source>
</evidence>
<dbReference type="Proteomes" id="UP001500238">
    <property type="component" value="Unassembled WGS sequence"/>
</dbReference>
<dbReference type="PROSITE" id="PS00665">
    <property type="entry name" value="DHDPS_1"/>
    <property type="match status" value="1"/>
</dbReference>
<keyword evidence="7 12" id="KW-0220">Diaminopimelate biosynthesis</keyword>
<dbReference type="PRINTS" id="PR00146">
    <property type="entry name" value="DHPICSNTHASE"/>
</dbReference>
<feature type="site" description="Part of a proton relay during catalysis" evidence="12">
    <location>
        <position position="135"/>
    </location>
</feature>
<feature type="active site" description="Schiff-base intermediate with substrate" evidence="12">
    <location>
        <position position="191"/>
    </location>
</feature>
<evidence type="ECO:0000256" key="10">
    <source>
        <dbReference type="ARBA" id="ARBA00023270"/>
    </source>
</evidence>
<dbReference type="PANTHER" id="PTHR12128">
    <property type="entry name" value="DIHYDRODIPICOLINATE SYNTHASE"/>
    <property type="match status" value="1"/>
</dbReference>
<dbReference type="EC" id="4.3.3.7" evidence="4 12"/>
<feature type="site" description="Part of a proton relay during catalysis" evidence="12">
    <location>
        <position position="72"/>
    </location>
</feature>
<dbReference type="InterPro" id="IPR020624">
    <property type="entry name" value="Schiff_base-form_aldolases_CS"/>
</dbReference>
<evidence type="ECO:0000256" key="1">
    <source>
        <dbReference type="ARBA" id="ARBA00003294"/>
    </source>
</evidence>